<organism evidence="7 8">
    <name type="scientific">Furfurilactobacillus curtus</name>
    <dbReference type="NCBI Taxonomy" id="1746200"/>
    <lineage>
        <taxon>Bacteria</taxon>
        <taxon>Bacillati</taxon>
        <taxon>Bacillota</taxon>
        <taxon>Bacilli</taxon>
        <taxon>Lactobacillales</taxon>
        <taxon>Lactobacillaceae</taxon>
        <taxon>Furfurilactobacillus</taxon>
    </lineage>
</organism>
<dbReference type="InterPro" id="IPR009061">
    <property type="entry name" value="DNA-bd_dom_put_sf"/>
</dbReference>
<dbReference type="SMART" id="SM00422">
    <property type="entry name" value="HTH_MERR"/>
    <property type="match status" value="1"/>
</dbReference>
<dbReference type="PROSITE" id="PS00552">
    <property type="entry name" value="HTH_MERR_1"/>
    <property type="match status" value="1"/>
</dbReference>
<evidence type="ECO:0000256" key="4">
    <source>
        <dbReference type="ARBA" id="ARBA00023163"/>
    </source>
</evidence>
<evidence type="ECO:0000256" key="1">
    <source>
        <dbReference type="ARBA" id="ARBA00022491"/>
    </source>
</evidence>
<feature type="coiled-coil region" evidence="5">
    <location>
        <begin position="82"/>
        <end position="116"/>
    </location>
</feature>
<dbReference type="RefSeq" id="WP_407882659.1">
    <property type="nucleotide sequence ID" value="NZ_BQXO01000002.1"/>
</dbReference>
<dbReference type="Proteomes" id="UP001628078">
    <property type="component" value="Unassembled WGS sequence"/>
</dbReference>
<keyword evidence="4" id="KW-0804">Transcription</keyword>
<proteinExistence type="predicted"/>
<name>A0ABQ5JLP6_9LACO</name>
<evidence type="ECO:0000313" key="8">
    <source>
        <dbReference type="Proteomes" id="UP001628078"/>
    </source>
</evidence>
<dbReference type="InterPro" id="IPR047057">
    <property type="entry name" value="MerR_fam"/>
</dbReference>
<dbReference type="SUPFAM" id="SSF46955">
    <property type="entry name" value="Putative DNA-binding domain"/>
    <property type="match status" value="1"/>
</dbReference>
<keyword evidence="2" id="KW-0805">Transcription regulation</keyword>
<keyword evidence="3" id="KW-0238">DNA-binding</keyword>
<evidence type="ECO:0000256" key="5">
    <source>
        <dbReference type="SAM" id="Coils"/>
    </source>
</evidence>
<dbReference type="CDD" id="cd01109">
    <property type="entry name" value="HTH_YyaN"/>
    <property type="match status" value="1"/>
</dbReference>
<dbReference type="EMBL" id="BQXO01000002">
    <property type="protein sequence ID" value="GKT05402.1"/>
    <property type="molecule type" value="Genomic_DNA"/>
</dbReference>
<evidence type="ECO:0000256" key="3">
    <source>
        <dbReference type="ARBA" id="ARBA00023125"/>
    </source>
</evidence>
<gene>
    <name evidence="7" type="ORF">JCM31185_06910</name>
</gene>
<dbReference type="Gene3D" id="1.10.1660.10">
    <property type="match status" value="1"/>
</dbReference>
<dbReference type="PANTHER" id="PTHR30204">
    <property type="entry name" value="REDOX-CYCLING DRUG-SENSING TRANSCRIPTIONAL ACTIVATOR SOXR"/>
    <property type="match status" value="1"/>
</dbReference>
<dbReference type="PROSITE" id="PS50937">
    <property type="entry name" value="HTH_MERR_2"/>
    <property type="match status" value="1"/>
</dbReference>
<evidence type="ECO:0000313" key="7">
    <source>
        <dbReference type="EMBL" id="GKT05402.1"/>
    </source>
</evidence>
<dbReference type="InterPro" id="IPR000551">
    <property type="entry name" value="MerR-type_HTH_dom"/>
</dbReference>
<protein>
    <submittedName>
        <fullName evidence="7">MerR family transcriptional regulator</fullName>
    </submittedName>
</protein>
<comment type="caution">
    <text evidence="7">The sequence shown here is derived from an EMBL/GenBank/DDBJ whole genome shotgun (WGS) entry which is preliminary data.</text>
</comment>
<evidence type="ECO:0000256" key="2">
    <source>
        <dbReference type="ARBA" id="ARBA00023015"/>
    </source>
</evidence>
<keyword evidence="5" id="KW-0175">Coiled coil</keyword>
<evidence type="ECO:0000259" key="6">
    <source>
        <dbReference type="PROSITE" id="PS50937"/>
    </source>
</evidence>
<keyword evidence="8" id="KW-1185">Reference proteome</keyword>
<dbReference type="Pfam" id="PF13411">
    <property type="entry name" value="MerR_1"/>
    <property type="match status" value="1"/>
</dbReference>
<dbReference type="PRINTS" id="PR00040">
    <property type="entry name" value="HTHMERR"/>
</dbReference>
<sequence length="117" mass="14097">MNYSIGTASAMCGLSIDTLRFYEKNGLLHVNRDANNRRYYTDRDLEWIAFLTRLKEIGMSLKNMKEYADLRYQGDETVSERLRMLFDQMDLLKQERNKLDKQLDFLERKIKKYLKIE</sequence>
<keyword evidence="1" id="KW-0678">Repressor</keyword>
<dbReference type="PANTHER" id="PTHR30204:SF69">
    <property type="entry name" value="MERR-FAMILY TRANSCRIPTIONAL REGULATOR"/>
    <property type="match status" value="1"/>
</dbReference>
<accession>A0ABQ5JLP6</accession>
<feature type="domain" description="HTH merR-type" evidence="6">
    <location>
        <begin position="2"/>
        <end position="70"/>
    </location>
</feature>
<reference evidence="7 8" key="1">
    <citation type="submission" date="2022-03" db="EMBL/GenBank/DDBJ databases">
        <title>Draft genome sequence of Furfurilactobacillus curtus JCM 31185.</title>
        <authorList>
            <person name="Suzuki S."/>
            <person name="Endo A."/>
            <person name="Kajikawa A."/>
        </authorList>
    </citation>
    <scope>NUCLEOTIDE SEQUENCE [LARGE SCALE GENOMIC DNA]</scope>
    <source>
        <strain evidence="7 8">JCM 31185</strain>
    </source>
</reference>